<dbReference type="InterPro" id="IPR036457">
    <property type="entry name" value="PPM-type-like_dom_sf"/>
</dbReference>
<dbReference type="SUPFAM" id="SSF55785">
    <property type="entry name" value="PYP-like sensor domain (PAS domain)"/>
    <property type="match status" value="1"/>
</dbReference>
<dbReference type="Proteomes" id="UP000188184">
    <property type="component" value="Chromosome"/>
</dbReference>
<evidence type="ECO:0000313" key="5">
    <source>
        <dbReference type="EMBL" id="AQQ53045.1"/>
    </source>
</evidence>
<evidence type="ECO:0000256" key="3">
    <source>
        <dbReference type="SAM" id="Phobius"/>
    </source>
</evidence>
<dbReference type="InterPro" id="IPR035965">
    <property type="entry name" value="PAS-like_dom_sf"/>
</dbReference>
<evidence type="ECO:0000256" key="2">
    <source>
        <dbReference type="SAM" id="Coils"/>
    </source>
</evidence>
<keyword evidence="1" id="KW-0378">Hydrolase</keyword>
<dbReference type="SMART" id="SM00331">
    <property type="entry name" value="PP2C_SIG"/>
    <property type="match status" value="1"/>
</dbReference>
<protein>
    <recommendedName>
        <fullName evidence="4">PPM-type phosphatase domain-containing protein</fullName>
    </recommendedName>
</protein>
<dbReference type="Gene3D" id="3.60.40.10">
    <property type="entry name" value="PPM-type phosphatase domain"/>
    <property type="match status" value="1"/>
</dbReference>
<feature type="transmembrane region" description="Helical" evidence="3">
    <location>
        <begin position="46"/>
        <end position="69"/>
    </location>
</feature>
<dbReference type="Pfam" id="PF17159">
    <property type="entry name" value="MASE3"/>
    <property type="match status" value="1"/>
</dbReference>
<dbReference type="Pfam" id="PF07228">
    <property type="entry name" value="SpoIIE"/>
    <property type="match status" value="1"/>
</dbReference>
<feature type="transmembrane region" description="Helical" evidence="3">
    <location>
        <begin position="116"/>
        <end position="136"/>
    </location>
</feature>
<feature type="coiled-coil region" evidence="2">
    <location>
        <begin position="367"/>
        <end position="396"/>
    </location>
</feature>
<dbReference type="InterPro" id="IPR001932">
    <property type="entry name" value="PPM-type_phosphatase-like_dom"/>
</dbReference>
<keyword evidence="2" id="KW-0175">Coiled coil</keyword>
<evidence type="ECO:0000259" key="4">
    <source>
        <dbReference type="SMART" id="SM00331"/>
    </source>
</evidence>
<dbReference type="AlphaFoldDB" id="A0A1Q2KXU6"/>
<dbReference type="GO" id="GO:0016791">
    <property type="term" value="F:phosphatase activity"/>
    <property type="evidence" value="ECO:0007669"/>
    <property type="project" value="TreeGrafter"/>
</dbReference>
<dbReference type="SUPFAM" id="SSF81606">
    <property type="entry name" value="PP2C-like"/>
    <property type="match status" value="1"/>
</dbReference>
<dbReference type="OrthoDB" id="9759607at2"/>
<accession>A0A1Q2KXU6</accession>
<feature type="transmembrane region" description="Helical" evidence="3">
    <location>
        <begin position="12"/>
        <end position="34"/>
    </location>
</feature>
<dbReference type="PANTHER" id="PTHR43156:SF2">
    <property type="entry name" value="STAGE II SPORULATION PROTEIN E"/>
    <property type="match status" value="1"/>
</dbReference>
<dbReference type="InterPro" id="IPR033425">
    <property type="entry name" value="MASE3"/>
</dbReference>
<feature type="domain" description="PPM-type phosphatase" evidence="4">
    <location>
        <begin position="410"/>
        <end position="622"/>
    </location>
</feature>
<dbReference type="EMBL" id="CP019640">
    <property type="protein sequence ID" value="AQQ53045.1"/>
    <property type="molecule type" value="Genomic_DNA"/>
</dbReference>
<keyword evidence="6" id="KW-1185">Reference proteome</keyword>
<feature type="transmembrane region" description="Helical" evidence="3">
    <location>
        <begin position="184"/>
        <end position="202"/>
    </location>
</feature>
<feature type="transmembrane region" description="Helical" evidence="3">
    <location>
        <begin position="81"/>
        <end position="104"/>
    </location>
</feature>
<organism evidence="5 6">
    <name type="scientific">Planococcus lenghuensis</name>
    <dbReference type="NCBI Taxonomy" id="2213202"/>
    <lineage>
        <taxon>Bacteria</taxon>
        <taxon>Bacillati</taxon>
        <taxon>Bacillota</taxon>
        <taxon>Bacilli</taxon>
        <taxon>Bacillales</taxon>
        <taxon>Caryophanaceae</taxon>
        <taxon>Planococcus</taxon>
    </lineage>
</organism>
<name>A0A1Q2KXU6_9BACL</name>
<feature type="transmembrane region" description="Helical" evidence="3">
    <location>
        <begin position="214"/>
        <end position="233"/>
    </location>
</feature>
<feature type="transmembrane region" description="Helical" evidence="3">
    <location>
        <begin position="148"/>
        <end position="164"/>
    </location>
</feature>
<evidence type="ECO:0000256" key="1">
    <source>
        <dbReference type="ARBA" id="ARBA00022801"/>
    </source>
</evidence>
<keyword evidence="3" id="KW-0472">Membrane</keyword>
<reference evidence="5 6" key="1">
    <citation type="submission" date="2017-02" db="EMBL/GenBank/DDBJ databases">
        <title>The complete genomic sequence of a novel cold adapted crude oil-degrading bacterium Planococcus qaidamina Y42.</title>
        <authorList>
            <person name="Yang R."/>
        </authorList>
    </citation>
    <scope>NUCLEOTIDE SEQUENCE [LARGE SCALE GENOMIC DNA]</scope>
    <source>
        <strain evidence="5 6">Y42</strain>
    </source>
</reference>
<dbReference type="RefSeq" id="WP_077588928.1">
    <property type="nucleotide sequence ID" value="NZ_CP019640.1"/>
</dbReference>
<gene>
    <name evidence="5" type="ORF">B0X71_08030</name>
</gene>
<keyword evidence="3" id="KW-1133">Transmembrane helix</keyword>
<dbReference type="InterPro" id="IPR052016">
    <property type="entry name" value="Bact_Sigma-Reg"/>
</dbReference>
<keyword evidence="3" id="KW-0812">Transmembrane</keyword>
<dbReference type="PANTHER" id="PTHR43156">
    <property type="entry name" value="STAGE II SPORULATION PROTEIN E-RELATED"/>
    <property type="match status" value="1"/>
</dbReference>
<proteinExistence type="predicted"/>
<dbReference type="KEGG" id="pmar:B0X71_08030"/>
<dbReference type="Gene3D" id="3.30.450.20">
    <property type="entry name" value="PAS domain"/>
    <property type="match status" value="1"/>
</dbReference>
<sequence>MLSQVYRRSSFRTGAIIALLVVLFVLTFFFPPLFESFFSLVKDSFISIHLLFEITAIFTSFSIALYGWVSTRHMEQEIPPLLPAFFLAVAVFDLFHAFTFMGMPEFFGEVNNHNSTWFWTVARLTEAVVFLASASLLSRKQQKPSHNLFLLAAAYTVFVSYVIFSESFFLPQLLGENGPNQLKVLLETIVAVLHLTAIFVLFRQVRHEKRNVPGEFFIASVAIIFASIFFMSYSTTTDFFSLSGHIFKAIGYVAIMRVVYLRNIEEPFLKIKLLHDRNRSILNTVDIGMIETDAHGVIRFLNIPAKLALQTSDQQGLGKSVYTFNAAGENVHDFTTMKRTNGEQFPAEVERFPLMEKGRVTGYVYTMRDLTDAIRQEEMEKEQQQLEFELKTAAAVQNSLLQSNTHNQHDHIGVISIPYRQLNGDFYDINVTRNYTLFSVADVSGKGIPAAIQMSMITYAMEQSNPMIEEPHEVLGSLNHFVSRYTADTNFITMFICFFNELTGELAYSSGGHEPALVYRAATGEIEELQTKGAGLGFIETPTYETRFTRLFDGDFVVLYTDGISEDRGREEIDSPDVLKAGMLQVDRSLPARIVAENLLDYVQANKIAPATDDQTIAVLKKMENRRAAGKESQV</sequence>
<evidence type="ECO:0000313" key="6">
    <source>
        <dbReference type="Proteomes" id="UP000188184"/>
    </source>
</evidence>